<sequence length="231" mass="26525">MRKTLLIIFFLISCTSLKAQFFIGGIHLNGGFPTSKLKSEVDRVMFPTISGIVLYEFYNQPFQVGFELGYGIYGSKLEKRDDLYPGFNDEFRLRRNNNYLSGMAVFRFLPSTSSKLTPYLEIQVGANYLYSRFKIRPSLFEEKVEVGKDMEDWGLGYKVGGGLLIPIPGSEFIKLDLRINYQDGESMRFLTKKDTEYIPTKGNGEFEYHPRYSPLQLINASIGIVVYDAFR</sequence>
<dbReference type="SUPFAM" id="SSF56925">
    <property type="entry name" value="OMPA-like"/>
    <property type="match status" value="1"/>
</dbReference>
<reference evidence="2" key="1">
    <citation type="submission" date="2016-11" db="EMBL/GenBank/DDBJ databases">
        <authorList>
            <person name="Varghese N."/>
            <person name="Submissions S."/>
        </authorList>
    </citation>
    <scope>NUCLEOTIDE SEQUENCE [LARGE SCALE GENOMIC DNA]</scope>
    <source>
        <strain evidence="2">DSM 15292</strain>
    </source>
</reference>
<dbReference type="RefSeq" id="WP_074226936.1">
    <property type="nucleotide sequence ID" value="NZ_FSRC01000004.1"/>
</dbReference>
<dbReference type="Proteomes" id="UP000185221">
    <property type="component" value="Unassembled WGS sequence"/>
</dbReference>
<keyword evidence="2" id="KW-1185">Reference proteome</keyword>
<dbReference type="OrthoDB" id="1492607at2"/>
<evidence type="ECO:0008006" key="3">
    <source>
        <dbReference type="Google" id="ProtNLM"/>
    </source>
</evidence>
<protein>
    <recommendedName>
        <fullName evidence="3">Outer membrane protein beta-barrel domain-containing protein</fullName>
    </recommendedName>
</protein>
<name>A0A1N6I024_9BACT</name>
<evidence type="ECO:0000313" key="2">
    <source>
        <dbReference type="Proteomes" id="UP000185221"/>
    </source>
</evidence>
<gene>
    <name evidence="1" type="ORF">SAMN05444394_4184</name>
</gene>
<proteinExistence type="predicted"/>
<dbReference type="InterPro" id="IPR011250">
    <property type="entry name" value="OMP/PagP_B-barrel"/>
</dbReference>
<accession>A0A1N6I024</accession>
<organism evidence="1 2">
    <name type="scientific">Algoriphagus halophilus</name>
    <dbReference type="NCBI Taxonomy" id="226505"/>
    <lineage>
        <taxon>Bacteria</taxon>
        <taxon>Pseudomonadati</taxon>
        <taxon>Bacteroidota</taxon>
        <taxon>Cytophagia</taxon>
        <taxon>Cytophagales</taxon>
        <taxon>Cyclobacteriaceae</taxon>
        <taxon>Algoriphagus</taxon>
    </lineage>
</organism>
<evidence type="ECO:0000313" key="1">
    <source>
        <dbReference type="EMBL" id="SIO25393.1"/>
    </source>
</evidence>
<dbReference type="Gene3D" id="2.40.160.20">
    <property type="match status" value="1"/>
</dbReference>
<dbReference type="EMBL" id="FSRC01000004">
    <property type="protein sequence ID" value="SIO25393.1"/>
    <property type="molecule type" value="Genomic_DNA"/>
</dbReference>
<dbReference type="AlphaFoldDB" id="A0A1N6I024"/>